<keyword evidence="3" id="KW-1003">Cell membrane</keyword>
<dbReference type="Pfam" id="PF03717">
    <property type="entry name" value="PBP_dimer"/>
    <property type="match status" value="1"/>
</dbReference>
<evidence type="ECO:0000259" key="12">
    <source>
        <dbReference type="Pfam" id="PF03717"/>
    </source>
</evidence>
<dbReference type="PANTHER" id="PTHR30627">
    <property type="entry name" value="PEPTIDOGLYCAN D,D-TRANSPEPTIDASE"/>
    <property type="match status" value="1"/>
</dbReference>
<dbReference type="AlphaFoldDB" id="A0A0G0P764"/>
<proteinExistence type="predicted"/>
<evidence type="ECO:0000256" key="6">
    <source>
        <dbReference type="ARBA" id="ARBA00022984"/>
    </source>
</evidence>
<evidence type="ECO:0000256" key="7">
    <source>
        <dbReference type="ARBA" id="ARBA00022989"/>
    </source>
</evidence>
<dbReference type="EMBL" id="LBVL01000010">
    <property type="protein sequence ID" value="KKQ85111.1"/>
    <property type="molecule type" value="Genomic_DNA"/>
</dbReference>
<evidence type="ECO:0000256" key="9">
    <source>
        <dbReference type="ARBA" id="ARBA00023316"/>
    </source>
</evidence>
<sequence>MQSLISTKTQSWLVWFLRGLLIVGFLLLLTRLVELQIIRGAYFKALAEGNRIRRVPISAARGEIHARGGEILAMNKEVKRKVVFYDGGYKKEVLGVNEGSDLITEWIREYPEGGGFAHITGYIGEVNEEELGKIMAECPDKGPRRLQGLVGRAGLENQYDCVLTGYDGEELVEVDAENNKVRTLGRKMPVQGDNIVTTIDFGLQKKIGKVFAGKKGAVIVTDAKGQVLGLYSSVSYDPNIFVKDGNEKNIQSVLSDKNLPLFNRVIAGEFHPGSVFKPVVATAALEEGVIDEDYIYEDTGQITISNIYGSFSYKNWYFTQYGGVEGKIGLERAIARSTDTFFYKIGELTGVDNLVNWAGKFGLDNLTGIDIPGEVSGLIPSPEWKMRVKGERWFLGNTYHMSIGQGDIALTPMGINQAISAIANGGKLCQPHIFSIEASGNFQPARPAGGFPISNFQCRDLGIKKENIALIKKGMVGVCSPGGTGYTFFDFEQKSGRSVACKTGTAETENGEPHAWFVAFAPADNPEIVATVLVENGGEGSKVAGPIAREIFNYWFKVPEATPSATLIPQPANE</sequence>
<evidence type="ECO:0000256" key="2">
    <source>
        <dbReference type="ARBA" id="ARBA00004236"/>
    </source>
</evidence>
<evidence type="ECO:0000256" key="4">
    <source>
        <dbReference type="ARBA" id="ARBA00022692"/>
    </source>
</evidence>
<dbReference type="InterPro" id="IPR012338">
    <property type="entry name" value="Beta-lactam/transpept-like"/>
</dbReference>
<keyword evidence="5" id="KW-0133">Cell shape</keyword>
<comment type="caution">
    <text evidence="13">The sequence shown here is derived from an EMBL/GenBank/DDBJ whole genome shotgun (WGS) entry which is preliminary data.</text>
</comment>
<keyword evidence="8 10" id="KW-0472">Membrane</keyword>
<keyword evidence="6" id="KW-0573">Peptidoglycan synthesis</keyword>
<dbReference type="Proteomes" id="UP000034081">
    <property type="component" value="Unassembled WGS sequence"/>
</dbReference>
<evidence type="ECO:0000256" key="5">
    <source>
        <dbReference type="ARBA" id="ARBA00022960"/>
    </source>
</evidence>
<evidence type="ECO:0000256" key="8">
    <source>
        <dbReference type="ARBA" id="ARBA00023136"/>
    </source>
</evidence>
<dbReference type="Gene3D" id="3.40.710.10">
    <property type="entry name" value="DD-peptidase/beta-lactamase superfamily"/>
    <property type="match status" value="1"/>
</dbReference>
<dbReference type="InterPro" id="IPR001460">
    <property type="entry name" value="PCN-bd_Tpept"/>
</dbReference>
<dbReference type="GO" id="GO:0071555">
    <property type="term" value="P:cell wall organization"/>
    <property type="evidence" value="ECO:0007669"/>
    <property type="project" value="TreeGrafter"/>
</dbReference>
<evidence type="ECO:0000313" key="14">
    <source>
        <dbReference type="Proteomes" id="UP000034081"/>
    </source>
</evidence>
<gene>
    <name evidence="13" type="ORF">UT08_C0010G0038</name>
</gene>
<dbReference type="Pfam" id="PF00905">
    <property type="entry name" value="Transpeptidase"/>
    <property type="match status" value="1"/>
</dbReference>
<dbReference type="GO" id="GO:0008658">
    <property type="term" value="F:penicillin binding"/>
    <property type="evidence" value="ECO:0007669"/>
    <property type="project" value="InterPro"/>
</dbReference>
<dbReference type="STRING" id="1618570.UT08_C0010G0038"/>
<feature type="domain" description="Penicillin-binding protein dimerisation" evidence="12">
    <location>
        <begin position="99"/>
        <end position="183"/>
    </location>
</feature>
<evidence type="ECO:0008006" key="15">
    <source>
        <dbReference type="Google" id="ProtNLM"/>
    </source>
</evidence>
<evidence type="ECO:0000259" key="11">
    <source>
        <dbReference type="Pfam" id="PF00905"/>
    </source>
</evidence>
<feature type="transmembrane region" description="Helical" evidence="10">
    <location>
        <begin position="12"/>
        <end position="33"/>
    </location>
</feature>
<dbReference type="Gene3D" id="3.90.1310.10">
    <property type="entry name" value="Penicillin-binding protein 2a (Domain 2)"/>
    <property type="match status" value="1"/>
</dbReference>
<evidence type="ECO:0000313" key="13">
    <source>
        <dbReference type="EMBL" id="KKQ85111.1"/>
    </source>
</evidence>
<organism evidence="13 14">
    <name type="scientific">Candidatus Woesebacteria bacterium GW2011_GWB1_38_8</name>
    <dbReference type="NCBI Taxonomy" id="1618570"/>
    <lineage>
        <taxon>Bacteria</taxon>
        <taxon>Candidatus Woeseibacteriota</taxon>
    </lineage>
</organism>
<keyword evidence="4 10" id="KW-0812">Transmembrane</keyword>
<evidence type="ECO:0000256" key="10">
    <source>
        <dbReference type="SAM" id="Phobius"/>
    </source>
</evidence>
<comment type="subcellular location">
    <subcellularLocation>
        <location evidence="2">Cell membrane</location>
    </subcellularLocation>
    <subcellularLocation>
        <location evidence="1">Membrane</location>
        <topology evidence="1">Single-pass membrane protein</topology>
    </subcellularLocation>
</comment>
<evidence type="ECO:0000256" key="1">
    <source>
        <dbReference type="ARBA" id="ARBA00004167"/>
    </source>
</evidence>
<dbReference type="SUPFAM" id="SSF56519">
    <property type="entry name" value="Penicillin binding protein dimerisation domain"/>
    <property type="match status" value="1"/>
</dbReference>
<protein>
    <recommendedName>
        <fullName evidence="15">Penicillin-binding protein 2</fullName>
    </recommendedName>
</protein>
<dbReference type="GO" id="GO:0005886">
    <property type="term" value="C:plasma membrane"/>
    <property type="evidence" value="ECO:0007669"/>
    <property type="project" value="TreeGrafter"/>
</dbReference>
<dbReference type="InterPro" id="IPR005311">
    <property type="entry name" value="PBP_dimer"/>
</dbReference>
<dbReference type="InterPro" id="IPR050515">
    <property type="entry name" value="Beta-lactam/transpept"/>
</dbReference>
<evidence type="ECO:0000256" key="3">
    <source>
        <dbReference type="ARBA" id="ARBA00022475"/>
    </source>
</evidence>
<keyword evidence="9" id="KW-0961">Cell wall biogenesis/degradation</keyword>
<feature type="domain" description="Penicillin-binding protein transpeptidase" evidence="11">
    <location>
        <begin position="216"/>
        <end position="552"/>
    </location>
</feature>
<accession>A0A0G0P764</accession>
<dbReference type="PANTHER" id="PTHR30627:SF2">
    <property type="entry name" value="PEPTIDOGLYCAN D,D-TRANSPEPTIDASE MRDA"/>
    <property type="match status" value="1"/>
</dbReference>
<name>A0A0G0P764_9BACT</name>
<dbReference type="InterPro" id="IPR036138">
    <property type="entry name" value="PBP_dimer_sf"/>
</dbReference>
<dbReference type="SUPFAM" id="SSF56601">
    <property type="entry name" value="beta-lactamase/transpeptidase-like"/>
    <property type="match status" value="1"/>
</dbReference>
<keyword evidence="7 10" id="KW-1133">Transmembrane helix</keyword>
<reference evidence="13 14" key="1">
    <citation type="journal article" date="2015" name="Nature">
        <title>rRNA introns, odd ribosomes, and small enigmatic genomes across a large radiation of phyla.</title>
        <authorList>
            <person name="Brown C.T."/>
            <person name="Hug L.A."/>
            <person name="Thomas B.C."/>
            <person name="Sharon I."/>
            <person name="Castelle C.J."/>
            <person name="Singh A."/>
            <person name="Wilkins M.J."/>
            <person name="Williams K.H."/>
            <person name="Banfield J.F."/>
        </authorList>
    </citation>
    <scope>NUCLEOTIDE SEQUENCE [LARGE SCALE GENOMIC DNA]</scope>
</reference>